<protein>
    <submittedName>
        <fullName evidence="2">GNAT family N-acetyltransferase</fullName>
    </submittedName>
</protein>
<dbReference type="EMBL" id="CP074371">
    <property type="protein sequence ID" value="QVI24223.1"/>
    <property type="molecule type" value="Genomic_DNA"/>
</dbReference>
<feature type="domain" description="N-acetyltransferase" evidence="1">
    <location>
        <begin position="53"/>
        <end position="193"/>
    </location>
</feature>
<dbReference type="Proteomes" id="UP000683310">
    <property type="component" value="Chromosome"/>
</dbReference>
<proteinExistence type="predicted"/>
<accession>A0ABX8CWE6</accession>
<dbReference type="PANTHER" id="PTHR43610">
    <property type="entry name" value="BLL6696 PROTEIN"/>
    <property type="match status" value="1"/>
</dbReference>
<evidence type="ECO:0000313" key="3">
    <source>
        <dbReference type="Proteomes" id="UP000683310"/>
    </source>
</evidence>
<evidence type="ECO:0000259" key="1">
    <source>
        <dbReference type="Pfam" id="PF13302"/>
    </source>
</evidence>
<keyword evidence="3" id="KW-1185">Reference proteome</keyword>
<dbReference type="PANTHER" id="PTHR43610:SF1">
    <property type="entry name" value="N-ACETYLTRANSFERASE DOMAIN-CONTAINING PROTEIN"/>
    <property type="match status" value="1"/>
</dbReference>
<dbReference type="InterPro" id="IPR000182">
    <property type="entry name" value="GNAT_dom"/>
</dbReference>
<dbReference type="SUPFAM" id="SSF55729">
    <property type="entry name" value="Acyl-CoA N-acyltransferases (Nat)"/>
    <property type="match status" value="1"/>
</dbReference>
<dbReference type="Gene3D" id="3.40.630.30">
    <property type="match status" value="1"/>
</dbReference>
<dbReference type="RefSeq" id="WP_213560286.1">
    <property type="nucleotide sequence ID" value="NZ_JBHZDI010000042.1"/>
</dbReference>
<dbReference type="InterPro" id="IPR016181">
    <property type="entry name" value="Acyl_CoA_acyltransferase"/>
</dbReference>
<gene>
    <name evidence="2" type="ORF">KHQ06_16480</name>
</gene>
<dbReference type="Pfam" id="PF13302">
    <property type="entry name" value="Acetyltransf_3"/>
    <property type="match status" value="1"/>
</dbReference>
<sequence>MPIETRANEHDVTEADRFVVVPDPRPNDQVWPEMIWPVPEGATLTGKFVELTAADPDTDARELFQALDHARAWAHVPGRPGNVRQLEDTLRQRNTQDDTWHVWAVRTRQAIGGNPAGSIVGVTAYLDARPHDAGLEIGFTVYTPSVWATTVNPEAKLLLLEYAFDTLRVGRVQLKTDVRNHRSQQAIARLGAQYEGTLRRQFRRSDGTVRDSVLFSITAEDWPQVRARLTNRLNRVDQRDG</sequence>
<name>A0ABX8CWE6_9NOCA</name>
<evidence type="ECO:0000313" key="2">
    <source>
        <dbReference type="EMBL" id="QVI24223.1"/>
    </source>
</evidence>
<reference evidence="2 3" key="1">
    <citation type="submission" date="2021-04" db="EMBL/GenBank/DDBJ databases">
        <title>Nocardia tengchongensis.</title>
        <authorList>
            <person name="Zhuang k."/>
            <person name="Ran Y."/>
            <person name="Li W."/>
        </authorList>
    </citation>
    <scope>NUCLEOTIDE SEQUENCE [LARGE SCALE GENOMIC DNA]</scope>
    <source>
        <strain evidence="2 3">CFH S0057</strain>
    </source>
</reference>
<organism evidence="2 3">
    <name type="scientific">Nocardia tengchongensis</name>
    <dbReference type="NCBI Taxonomy" id="2055889"/>
    <lineage>
        <taxon>Bacteria</taxon>
        <taxon>Bacillati</taxon>
        <taxon>Actinomycetota</taxon>
        <taxon>Actinomycetes</taxon>
        <taxon>Mycobacteriales</taxon>
        <taxon>Nocardiaceae</taxon>
        <taxon>Nocardia</taxon>
    </lineage>
</organism>